<evidence type="ECO:0000259" key="3">
    <source>
        <dbReference type="Pfam" id="PF04173"/>
    </source>
</evidence>
<dbReference type="EMBL" id="JACJVQ010000021">
    <property type="protein sequence ID" value="MBB6637410.1"/>
    <property type="molecule type" value="Genomic_DNA"/>
</dbReference>
<feature type="compositionally biased region" description="Low complexity" evidence="1">
    <location>
        <begin position="172"/>
        <end position="181"/>
    </location>
</feature>
<dbReference type="PANTHER" id="PTHR39157:SF1">
    <property type="entry name" value="DOXX FAMILY PROTEIN"/>
    <property type="match status" value="1"/>
</dbReference>
<name>A0A841T5Q1_9BACL</name>
<organism evidence="4 5">
    <name type="scientific">Cohnella thailandensis</name>
    <dbReference type="NCBI Taxonomy" id="557557"/>
    <lineage>
        <taxon>Bacteria</taxon>
        <taxon>Bacillati</taxon>
        <taxon>Bacillota</taxon>
        <taxon>Bacilli</taxon>
        <taxon>Bacillales</taxon>
        <taxon>Paenibacillaceae</taxon>
        <taxon>Cohnella</taxon>
    </lineage>
</organism>
<accession>A0A841T5Q1</accession>
<evidence type="ECO:0000313" key="5">
    <source>
        <dbReference type="Proteomes" id="UP000535838"/>
    </source>
</evidence>
<dbReference type="Pfam" id="PF04173">
    <property type="entry name" value="DoxD"/>
    <property type="match status" value="1"/>
</dbReference>
<feature type="transmembrane region" description="Helical" evidence="2">
    <location>
        <begin position="91"/>
        <end position="116"/>
    </location>
</feature>
<keyword evidence="2" id="KW-0812">Transmembrane</keyword>
<reference evidence="4 5" key="1">
    <citation type="submission" date="2020-08" db="EMBL/GenBank/DDBJ databases">
        <title>Cohnella phylogeny.</title>
        <authorList>
            <person name="Dunlap C."/>
        </authorList>
    </citation>
    <scope>NUCLEOTIDE SEQUENCE [LARGE SCALE GENOMIC DNA]</scope>
    <source>
        <strain evidence="4 5">DSM 25241</strain>
    </source>
</reference>
<sequence>MMNWLRNNKIAAGLMVLVRFYLGWKWLDAGWHKITSADGFHAGGFLGNAIKNPVLETGTQDALYPNYVYFLKHFAVPNGKLFDFLIPWGEFLVGLGLILGALTTAAAFFGVLMNFMFLLAGTVSSNPWLILFGMITMVAGANAGRFGVDYYLLPYLKKATAHLFHKKKGQRPTTPDTPTTPVGHHGAAS</sequence>
<keyword evidence="2" id="KW-1133">Transmembrane helix</keyword>
<evidence type="ECO:0000256" key="2">
    <source>
        <dbReference type="SAM" id="Phobius"/>
    </source>
</evidence>
<proteinExistence type="predicted"/>
<gene>
    <name evidence="4" type="ORF">H7B67_25050</name>
</gene>
<dbReference type="PANTHER" id="PTHR39157">
    <property type="entry name" value="INTEGRAL MEMBRANE PROTEIN-RELATED"/>
    <property type="match status" value="1"/>
</dbReference>
<feature type="domain" description="TQO small subunit DoxD" evidence="3">
    <location>
        <begin position="16"/>
        <end position="159"/>
    </location>
</feature>
<protein>
    <submittedName>
        <fullName evidence="4">DoxX family membrane protein</fullName>
    </submittedName>
</protein>
<comment type="caution">
    <text evidence="4">The sequence shown here is derived from an EMBL/GenBank/DDBJ whole genome shotgun (WGS) entry which is preliminary data.</text>
</comment>
<dbReference type="InterPro" id="IPR007301">
    <property type="entry name" value="DoxD"/>
</dbReference>
<keyword evidence="2" id="KW-0472">Membrane</keyword>
<feature type="region of interest" description="Disordered" evidence="1">
    <location>
        <begin position="166"/>
        <end position="189"/>
    </location>
</feature>
<keyword evidence="5" id="KW-1185">Reference proteome</keyword>
<evidence type="ECO:0000313" key="4">
    <source>
        <dbReference type="EMBL" id="MBB6637410.1"/>
    </source>
</evidence>
<evidence type="ECO:0000256" key="1">
    <source>
        <dbReference type="SAM" id="MobiDB-lite"/>
    </source>
</evidence>
<dbReference type="AlphaFoldDB" id="A0A841T5Q1"/>
<feature type="transmembrane region" description="Helical" evidence="2">
    <location>
        <begin position="128"/>
        <end position="148"/>
    </location>
</feature>
<dbReference type="Proteomes" id="UP000535838">
    <property type="component" value="Unassembled WGS sequence"/>
</dbReference>
<dbReference type="RefSeq" id="WP_185122612.1">
    <property type="nucleotide sequence ID" value="NZ_JACJVQ010000021.1"/>
</dbReference>